<feature type="transmembrane region" description="Helical" evidence="5">
    <location>
        <begin position="158"/>
        <end position="178"/>
    </location>
</feature>
<keyword evidence="8" id="KW-1185">Reference proteome</keyword>
<gene>
    <name evidence="7" type="ORF">PHYEVI_LOCUS11682</name>
</gene>
<sequence>MPDDKNYLGVTMDEKKGNFPSTVTLENFSSTATLNEPVRIPISKLNYPEKQYNQYEHRKLEHPNTFTGAFIHVVKSSLGTGILAMPRAFKAAGLAVGFFGTLFVGMVCTHTVNMLVSASQKMCVKTKTPSLGYAETAEAVFQNGPKGFRRWAGFARNFSELALALTYAAGIAVYVVFISESMQKLLSVYYPSLGSDEWSLYFKLIILGPLVLCCQVRELKHLVPFSFVANITMSLAFAITLYYTFSKIQHVEVAERKMWTDWSGIPSFFSTAIFAMEGIGTIMPVENSMVTDRFLGCPGVLNLGMLVVVTFFATMGSFGYYAFGDETAATITQNLPSNEILAQVVQAAISSAVFFTFMLQFYVPTDIVWRKIEPLVSRERRDLAQVLTRTGLVVFIVAIGAAAGHHLDALIDLAGSIFLSTLGFLIPAVLDIVINWEDWGRWNYILVKDLLISAFSLFGLVSGTYFAILEFS</sequence>
<feature type="transmembrane region" description="Helical" evidence="5">
    <location>
        <begin position="91"/>
        <end position="116"/>
    </location>
</feature>
<accession>A0A9N9TVE4</accession>
<evidence type="ECO:0000256" key="4">
    <source>
        <dbReference type="ARBA" id="ARBA00023136"/>
    </source>
</evidence>
<evidence type="ECO:0000313" key="8">
    <source>
        <dbReference type="Proteomes" id="UP001153712"/>
    </source>
</evidence>
<dbReference type="AlphaFoldDB" id="A0A9N9TVE4"/>
<dbReference type="EMBL" id="OU900102">
    <property type="protein sequence ID" value="CAG9865447.1"/>
    <property type="molecule type" value="Genomic_DNA"/>
</dbReference>
<dbReference type="PANTHER" id="PTHR22950">
    <property type="entry name" value="AMINO ACID TRANSPORTER"/>
    <property type="match status" value="1"/>
</dbReference>
<keyword evidence="3 5" id="KW-1133">Transmembrane helix</keyword>
<feature type="transmembrane region" description="Helical" evidence="5">
    <location>
        <begin position="343"/>
        <end position="365"/>
    </location>
</feature>
<dbReference type="PANTHER" id="PTHR22950:SF494">
    <property type="entry name" value="GH04538P"/>
    <property type="match status" value="1"/>
</dbReference>
<feature type="transmembrane region" description="Helical" evidence="5">
    <location>
        <begin position="386"/>
        <end position="407"/>
    </location>
</feature>
<dbReference type="GO" id="GO:0015179">
    <property type="term" value="F:L-amino acid transmembrane transporter activity"/>
    <property type="evidence" value="ECO:0007669"/>
    <property type="project" value="TreeGrafter"/>
</dbReference>
<dbReference type="OrthoDB" id="1684102at2759"/>
<dbReference type="GO" id="GO:0005774">
    <property type="term" value="C:vacuolar membrane"/>
    <property type="evidence" value="ECO:0007669"/>
    <property type="project" value="TreeGrafter"/>
</dbReference>
<proteinExistence type="predicted"/>
<evidence type="ECO:0000259" key="6">
    <source>
        <dbReference type="Pfam" id="PF01490"/>
    </source>
</evidence>
<reference evidence="7" key="1">
    <citation type="submission" date="2022-01" db="EMBL/GenBank/DDBJ databases">
        <authorList>
            <person name="King R."/>
        </authorList>
    </citation>
    <scope>NUCLEOTIDE SEQUENCE</scope>
</reference>
<feature type="transmembrane region" description="Helical" evidence="5">
    <location>
        <begin position="297"/>
        <end position="323"/>
    </location>
</feature>
<feature type="transmembrane region" description="Helical" evidence="5">
    <location>
        <begin position="265"/>
        <end position="285"/>
    </location>
</feature>
<feature type="transmembrane region" description="Helical" evidence="5">
    <location>
        <begin position="446"/>
        <end position="468"/>
    </location>
</feature>
<dbReference type="Pfam" id="PF01490">
    <property type="entry name" value="Aa_trans"/>
    <property type="match status" value="1"/>
</dbReference>
<feature type="domain" description="Amino acid transporter transmembrane" evidence="6">
    <location>
        <begin position="64"/>
        <end position="468"/>
    </location>
</feature>
<feature type="transmembrane region" description="Helical" evidence="5">
    <location>
        <begin position="198"/>
        <end position="216"/>
    </location>
</feature>
<feature type="transmembrane region" description="Helical" evidence="5">
    <location>
        <begin position="413"/>
        <end position="434"/>
    </location>
</feature>
<name>A0A9N9TVE4_PHYSR</name>
<evidence type="ECO:0000256" key="2">
    <source>
        <dbReference type="ARBA" id="ARBA00022692"/>
    </source>
</evidence>
<keyword evidence="2 5" id="KW-0812">Transmembrane</keyword>
<feature type="transmembrane region" description="Helical" evidence="5">
    <location>
        <begin position="223"/>
        <end position="245"/>
    </location>
</feature>
<dbReference type="InterPro" id="IPR013057">
    <property type="entry name" value="AA_transpt_TM"/>
</dbReference>
<evidence type="ECO:0000313" key="7">
    <source>
        <dbReference type="EMBL" id="CAG9865447.1"/>
    </source>
</evidence>
<keyword evidence="4 5" id="KW-0472">Membrane</keyword>
<evidence type="ECO:0000256" key="5">
    <source>
        <dbReference type="SAM" id="Phobius"/>
    </source>
</evidence>
<evidence type="ECO:0000256" key="3">
    <source>
        <dbReference type="ARBA" id="ARBA00022989"/>
    </source>
</evidence>
<organism evidence="7 8">
    <name type="scientific">Phyllotreta striolata</name>
    <name type="common">Striped flea beetle</name>
    <name type="synonym">Crioceris striolata</name>
    <dbReference type="NCBI Taxonomy" id="444603"/>
    <lineage>
        <taxon>Eukaryota</taxon>
        <taxon>Metazoa</taxon>
        <taxon>Ecdysozoa</taxon>
        <taxon>Arthropoda</taxon>
        <taxon>Hexapoda</taxon>
        <taxon>Insecta</taxon>
        <taxon>Pterygota</taxon>
        <taxon>Neoptera</taxon>
        <taxon>Endopterygota</taxon>
        <taxon>Coleoptera</taxon>
        <taxon>Polyphaga</taxon>
        <taxon>Cucujiformia</taxon>
        <taxon>Chrysomeloidea</taxon>
        <taxon>Chrysomelidae</taxon>
        <taxon>Galerucinae</taxon>
        <taxon>Alticini</taxon>
        <taxon>Phyllotreta</taxon>
    </lineage>
</organism>
<comment type="subcellular location">
    <subcellularLocation>
        <location evidence="1">Membrane</location>
        <topology evidence="1">Multi-pass membrane protein</topology>
    </subcellularLocation>
</comment>
<evidence type="ECO:0000256" key="1">
    <source>
        <dbReference type="ARBA" id="ARBA00004141"/>
    </source>
</evidence>
<dbReference type="Proteomes" id="UP001153712">
    <property type="component" value="Chromosome 9"/>
</dbReference>
<protein>
    <recommendedName>
        <fullName evidence="6">Amino acid transporter transmembrane domain-containing protein</fullName>
    </recommendedName>
</protein>